<dbReference type="SMART" id="SM00419">
    <property type="entry name" value="HTH_CRP"/>
    <property type="match status" value="1"/>
</dbReference>
<reference evidence="6" key="1">
    <citation type="submission" date="2021-04" db="EMBL/GenBank/DDBJ databases">
        <title>Draft genome assembly of strain Phenylobacterium sp. 20VBR1 using MiniION and Illumina platforms.</title>
        <authorList>
            <person name="Thomas F.A."/>
            <person name="Krishnan K.P."/>
            <person name="Sinha R.K."/>
        </authorList>
    </citation>
    <scope>NUCLEOTIDE SEQUENCE</scope>
    <source>
        <strain evidence="6">20VBR1</strain>
    </source>
</reference>
<dbReference type="InterPro" id="IPR014710">
    <property type="entry name" value="RmlC-like_jellyroll"/>
</dbReference>
<dbReference type="SMART" id="SM00100">
    <property type="entry name" value="cNMP"/>
    <property type="match status" value="1"/>
</dbReference>
<dbReference type="InterPro" id="IPR036390">
    <property type="entry name" value="WH_DNA-bd_sf"/>
</dbReference>
<dbReference type="Pfam" id="PF00027">
    <property type="entry name" value="cNMP_binding"/>
    <property type="match status" value="1"/>
</dbReference>
<evidence type="ECO:0000256" key="1">
    <source>
        <dbReference type="ARBA" id="ARBA00023015"/>
    </source>
</evidence>
<dbReference type="SUPFAM" id="SSF46785">
    <property type="entry name" value="Winged helix' DNA-binding domain"/>
    <property type="match status" value="1"/>
</dbReference>
<sequence length="220" mass="24337">MTQTHRLDDTTAPFMPGPRAAADDLMMSLGVRMTFAKDEEIYGQDEKADLIYRVISGAVRTTRVMSDGRRQIGGFYYPGEMFGVEASDHHRFSAEALSDGIILVVKASALRAVAGDEAFGRLTWTATNRELDRTQDHLLLLGRKTAAERVASFLMELADRRGAEAVTLPMGRQDMADYLGLTIETVSRMLTQLQSALVVEFLGSRIFKISNRCALARLAD</sequence>
<dbReference type="PROSITE" id="PS51063">
    <property type="entry name" value="HTH_CRP_2"/>
    <property type="match status" value="1"/>
</dbReference>
<dbReference type="InterPro" id="IPR018335">
    <property type="entry name" value="Tscrpt_reg_HTH_Crp-type_CS"/>
</dbReference>
<keyword evidence="7" id="KW-1185">Reference proteome</keyword>
<dbReference type="PROSITE" id="PS50042">
    <property type="entry name" value="CNMP_BINDING_3"/>
    <property type="match status" value="1"/>
</dbReference>
<dbReference type="CDD" id="cd00092">
    <property type="entry name" value="HTH_CRP"/>
    <property type="match status" value="1"/>
</dbReference>
<protein>
    <submittedName>
        <fullName evidence="6">Helix-turn-helix domain-containing protein</fullName>
    </submittedName>
</protein>
<dbReference type="GO" id="GO:0005829">
    <property type="term" value="C:cytosol"/>
    <property type="evidence" value="ECO:0007669"/>
    <property type="project" value="TreeGrafter"/>
</dbReference>
<comment type="caution">
    <text evidence="6">The sequence shown here is derived from an EMBL/GenBank/DDBJ whole genome shotgun (WGS) entry which is preliminary data.</text>
</comment>
<dbReference type="InterPro" id="IPR050397">
    <property type="entry name" value="Env_Response_Regulators"/>
</dbReference>
<dbReference type="Pfam" id="PF13545">
    <property type="entry name" value="HTH_Crp_2"/>
    <property type="match status" value="1"/>
</dbReference>
<dbReference type="RefSeq" id="WP_215341350.1">
    <property type="nucleotide sequence ID" value="NZ_JAGSGD010000001.1"/>
</dbReference>
<evidence type="ECO:0000313" key="6">
    <source>
        <dbReference type="EMBL" id="MBR7620620.1"/>
    </source>
</evidence>
<keyword evidence="2" id="KW-0238">DNA-binding</keyword>
<feature type="domain" description="Cyclic nucleotide-binding" evidence="4">
    <location>
        <begin position="35"/>
        <end position="83"/>
    </location>
</feature>
<dbReference type="CDD" id="cd00038">
    <property type="entry name" value="CAP_ED"/>
    <property type="match status" value="1"/>
</dbReference>
<dbReference type="InterPro" id="IPR012318">
    <property type="entry name" value="HTH_CRP"/>
</dbReference>
<dbReference type="Proteomes" id="UP000622580">
    <property type="component" value="Unassembled WGS sequence"/>
</dbReference>
<evidence type="ECO:0000259" key="5">
    <source>
        <dbReference type="PROSITE" id="PS51063"/>
    </source>
</evidence>
<proteinExistence type="predicted"/>
<evidence type="ECO:0000259" key="4">
    <source>
        <dbReference type="PROSITE" id="PS50042"/>
    </source>
</evidence>
<dbReference type="InterPro" id="IPR000595">
    <property type="entry name" value="cNMP-bd_dom"/>
</dbReference>
<evidence type="ECO:0000313" key="7">
    <source>
        <dbReference type="Proteomes" id="UP000622580"/>
    </source>
</evidence>
<accession>A0A941D1L3</accession>
<dbReference type="PANTHER" id="PTHR24567:SF75">
    <property type="entry name" value="FUMARATE AND NITRATE REDUCTION REGULATORY PROTEIN"/>
    <property type="match status" value="1"/>
</dbReference>
<dbReference type="InterPro" id="IPR018490">
    <property type="entry name" value="cNMP-bd_dom_sf"/>
</dbReference>
<dbReference type="PANTHER" id="PTHR24567">
    <property type="entry name" value="CRP FAMILY TRANSCRIPTIONAL REGULATORY PROTEIN"/>
    <property type="match status" value="1"/>
</dbReference>
<dbReference type="PROSITE" id="PS00042">
    <property type="entry name" value="HTH_CRP_1"/>
    <property type="match status" value="1"/>
</dbReference>
<dbReference type="GO" id="GO:0003677">
    <property type="term" value="F:DNA binding"/>
    <property type="evidence" value="ECO:0007669"/>
    <property type="project" value="UniProtKB-KW"/>
</dbReference>
<gene>
    <name evidence="6" type="ORF">JKL49_14595</name>
</gene>
<dbReference type="PRINTS" id="PR00034">
    <property type="entry name" value="HTHCRP"/>
</dbReference>
<feature type="domain" description="HTH crp-type" evidence="5">
    <location>
        <begin position="144"/>
        <end position="213"/>
    </location>
</feature>
<name>A0A941D1L3_9CAUL</name>
<organism evidence="6 7">
    <name type="scientific">Phenylobacterium glaciei</name>
    <dbReference type="NCBI Taxonomy" id="2803784"/>
    <lineage>
        <taxon>Bacteria</taxon>
        <taxon>Pseudomonadati</taxon>
        <taxon>Pseudomonadota</taxon>
        <taxon>Alphaproteobacteria</taxon>
        <taxon>Caulobacterales</taxon>
        <taxon>Caulobacteraceae</taxon>
        <taxon>Phenylobacterium</taxon>
    </lineage>
</organism>
<dbReference type="Gene3D" id="1.10.10.10">
    <property type="entry name" value="Winged helix-like DNA-binding domain superfamily/Winged helix DNA-binding domain"/>
    <property type="match status" value="1"/>
</dbReference>
<dbReference type="EMBL" id="JAGSGD010000001">
    <property type="protein sequence ID" value="MBR7620620.1"/>
    <property type="molecule type" value="Genomic_DNA"/>
</dbReference>
<evidence type="ECO:0000256" key="3">
    <source>
        <dbReference type="ARBA" id="ARBA00023163"/>
    </source>
</evidence>
<dbReference type="InterPro" id="IPR036388">
    <property type="entry name" value="WH-like_DNA-bd_sf"/>
</dbReference>
<dbReference type="GO" id="GO:0003700">
    <property type="term" value="F:DNA-binding transcription factor activity"/>
    <property type="evidence" value="ECO:0007669"/>
    <property type="project" value="InterPro"/>
</dbReference>
<dbReference type="SUPFAM" id="SSF51206">
    <property type="entry name" value="cAMP-binding domain-like"/>
    <property type="match status" value="1"/>
</dbReference>
<keyword evidence="3" id="KW-0804">Transcription</keyword>
<keyword evidence="1" id="KW-0805">Transcription regulation</keyword>
<dbReference type="AlphaFoldDB" id="A0A941D1L3"/>
<dbReference type="Gene3D" id="2.60.120.10">
    <property type="entry name" value="Jelly Rolls"/>
    <property type="match status" value="1"/>
</dbReference>
<evidence type="ECO:0000256" key="2">
    <source>
        <dbReference type="ARBA" id="ARBA00023125"/>
    </source>
</evidence>